<gene>
    <name evidence="1" type="ORF">METZ01_LOCUS248876</name>
</gene>
<dbReference type="EMBL" id="UINC01065897">
    <property type="protein sequence ID" value="SVB96022.1"/>
    <property type="molecule type" value="Genomic_DNA"/>
</dbReference>
<dbReference type="Gene3D" id="3.90.226.10">
    <property type="entry name" value="2-enoyl-CoA Hydratase, Chain A, domain 1"/>
    <property type="match status" value="1"/>
</dbReference>
<evidence type="ECO:0008006" key="2">
    <source>
        <dbReference type="Google" id="ProtNLM"/>
    </source>
</evidence>
<sequence length="56" mass="6109">MPLEDFLSSGPKVGVIEINQPIMDSKKIVEDLNYLNRQSKIKAIVIRLDTPGGGVA</sequence>
<proteinExistence type="predicted"/>
<reference evidence="1" key="1">
    <citation type="submission" date="2018-05" db="EMBL/GenBank/DDBJ databases">
        <authorList>
            <person name="Lanie J.A."/>
            <person name="Ng W.-L."/>
            <person name="Kazmierczak K.M."/>
            <person name="Andrzejewski T.M."/>
            <person name="Davidsen T.M."/>
            <person name="Wayne K.J."/>
            <person name="Tettelin H."/>
            <person name="Glass J.I."/>
            <person name="Rusch D."/>
            <person name="Podicherti R."/>
            <person name="Tsui H.-C.T."/>
            <person name="Winkler M.E."/>
        </authorList>
    </citation>
    <scope>NUCLEOTIDE SEQUENCE</scope>
</reference>
<evidence type="ECO:0000313" key="1">
    <source>
        <dbReference type="EMBL" id="SVB96022.1"/>
    </source>
</evidence>
<accession>A0A382I9P2</accession>
<protein>
    <recommendedName>
        <fullName evidence="2">Peptidase S49 domain-containing protein</fullName>
    </recommendedName>
</protein>
<name>A0A382I9P2_9ZZZZ</name>
<organism evidence="1">
    <name type="scientific">marine metagenome</name>
    <dbReference type="NCBI Taxonomy" id="408172"/>
    <lineage>
        <taxon>unclassified sequences</taxon>
        <taxon>metagenomes</taxon>
        <taxon>ecological metagenomes</taxon>
    </lineage>
</organism>
<dbReference type="SUPFAM" id="SSF52096">
    <property type="entry name" value="ClpP/crotonase"/>
    <property type="match status" value="1"/>
</dbReference>
<dbReference type="InterPro" id="IPR029045">
    <property type="entry name" value="ClpP/crotonase-like_dom_sf"/>
</dbReference>
<dbReference type="AlphaFoldDB" id="A0A382I9P2"/>
<feature type="non-terminal residue" evidence="1">
    <location>
        <position position="56"/>
    </location>
</feature>